<protein>
    <submittedName>
        <fullName evidence="1">Reverse transcriptase</fullName>
    </submittedName>
</protein>
<dbReference type="RefSeq" id="XP_024580551.1">
    <property type="nucleotide sequence ID" value="XM_024730256.1"/>
</dbReference>
<reference evidence="2" key="1">
    <citation type="submission" date="2014-09" db="EMBL/GenBank/DDBJ databases">
        <authorList>
            <person name="Sharma Rahul"/>
            <person name="Thines Marco"/>
        </authorList>
    </citation>
    <scope>NUCLEOTIDE SEQUENCE [LARGE SCALE GENOMIC DNA]</scope>
</reference>
<name>A0A0P1ARJ6_PLAHL</name>
<organism evidence="1 2">
    <name type="scientific">Plasmopara halstedii</name>
    <name type="common">Downy mildew of sunflower</name>
    <dbReference type="NCBI Taxonomy" id="4781"/>
    <lineage>
        <taxon>Eukaryota</taxon>
        <taxon>Sar</taxon>
        <taxon>Stramenopiles</taxon>
        <taxon>Oomycota</taxon>
        <taxon>Peronosporomycetes</taxon>
        <taxon>Peronosporales</taxon>
        <taxon>Peronosporaceae</taxon>
        <taxon>Plasmopara</taxon>
    </lineage>
</organism>
<dbReference type="InterPro" id="IPR043502">
    <property type="entry name" value="DNA/RNA_pol_sf"/>
</dbReference>
<dbReference type="Proteomes" id="UP000054928">
    <property type="component" value="Unassembled WGS sequence"/>
</dbReference>
<dbReference type="SUPFAM" id="SSF56672">
    <property type="entry name" value="DNA/RNA polymerases"/>
    <property type="match status" value="1"/>
</dbReference>
<keyword evidence="1" id="KW-0548">Nucleotidyltransferase</keyword>
<evidence type="ECO:0000313" key="1">
    <source>
        <dbReference type="EMBL" id="CEG44182.1"/>
    </source>
</evidence>
<dbReference type="OrthoDB" id="128763at2759"/>
<accession>A0A0P1ARJ6</accession>
<proteinExistence type="predicted"/>
<sequence>MIDLSVLSGITPGTASAGKLIAVDSNRDIANINNLSASQLTGTLQTAAQPNITSLGTISSTLNISGSTPITCNNSLSSSTCSLSVDSVSGDQTFGSTTANKFHLRTNGNRKITIGSTGLVGINNPSPAKQLDIIGSTALTNALYQISDGTVVYQQWFDGTQCCLQTFSNHPLTFATNNASVQMSILTNGNVAVNNTLTATNISASTLYGTLQTAAQPNITSIGTLTTLTATSITGTLQTAAQPNITSLGTLTSLTSSGTITSSRTTNGQSFNSTNGTSTCVLFHFNNGDAYFGTSTANNLVFQTSNTERMTISSSGAVSGISSLSATTLTGTLQTAAQPNITSVGTLTSLTLSGALSGITNITLSGTISGGTSVSATSLTGTLQTAAQPNITLVGTLTSLTLSGALSGVTNITLSGTISGDKCIFSAEEISFLGCFIGKRGLRADLAKVKAIVDLPASKNQKELRKWLGLASTCTSKA</sequence>
<evidence type="ECO:0000313" key="2">
    <source>
        <dbReference type="Proteomes" id="UP000054928"/>
    </source>
</evidence>
<keyword evidence="1" id="KW-0808">Transferase</keyword>
<dbReference type="GeneID" id="36409495"/>
<keyword evidence="2" id="KW-1185">Reference proteome</keyword>
<keyword evidence="1" id="KW-0695">RNA-directed DNA polymerase</keyword>
<dbReference type="GO" id="GO:0003964">
    <property type="term" value="F:RNA-directed DNA polymerase activity"/>
    <property type="evidence" value="ECO:0007669"/>
    <property type="project" value="UniProtKB-KW"/>
</dbReference>
<dbReference type="EMBL" id="CCYD01000810">
    <property type="protein sequence ID" value="CEG44182.1"/>
    <property type="molecule type" value="Genomic_DNA"/>
</dbReference>
<dbReference type="AlphaFoldDB" id="A0A0P1ARJ6"/>